<reference evidence="1 2" key="1">
    <citation type="submission" date="2019-10" db="EMBL/GenBank/DDBJ databases">
        <title>Whole genome shotgun sequence of Acrocarpospora macrocephala NBRC 16266.</title>
        <authorList>
            <person name="Ichikawa N."/>
            <person name="Kimura A."/>
            <person name="Kitahashi Y."/>
            <person name="Komaki H."/>
            <person name="Oguchi A."/>
        </authorList>
    </citation>
    <scope>NUCLEOTIDE SEQUENCE [LARGE SCALE GENOMIC DNA]</scope>
    <source>
        <strain evidence="1 2">NBRC 16266</strain>
    </source>
</reference>
<organism evidence="1 2">
    <name type="scientific">Acrocarpospora macrocephala</name>
    <dbReference type="NCBI Taxonomy" id="150177"/>
    <lineage>
        <taxon>Bacteria</taxon>
        <taxon>Bacillati</taxon>
        <taxon>Actinomycetota</taxon>
        <taxon>Actinomycetes</taxon>
        <taxon>Streptosporangiales</taxon>
        <taxon>Streptosporangiaceae</taxon>
        <taxon>Acrocarpospora</taxon>
    </lineage>
</organism>
<protein>
    <submittedName>
        <fullName evidence="1">Uncharacterized protein</fullName>
    </submittedName>
</protein>
<comment type="caution">
    <text evidence="1">The sequence shown here is derived from an EMBL/GenBank/DDBJ whole genome shotgun (WGS) entry which is preliminary data.</text>
</comment>
<evidence type="ECO:0000313" key="2">
    <source>
        <dbReference type="Proteomes" id="UP000331127"/>
    </source>
</evidence>
<gene>
    <name evidence="1" type="ORF">Amac_098950</name>
</gene>
<keyword evidence="2" id="KW-1185">Reference proteome</keyword>
<dbReference type="Proteomes" id="UP000331127">
    <property type="component" value="Unassembled WGS sequence"/>
</dbReference>
<name>A0A5M3X3G7_9ACTN</name>
<dbReference type="InterPro" id="IPR001020">
    <property type="entry name" value="PTS_HPr_His_P_site"/>
</dbReference>
<dbReference type="PROSITE" id="PS00369">
    <property type="entry name" value="PTS_HPR_HIS"/>
    <property type="match status" value="1"/>
</dbReference>
<accession>A0A5M3X3G7</accession>
<sequence>MRTGETVPERTVTIATGLHARPAAAVPAPKAVRDNVSAVFAKLQVADRAQAIIQAGLAR</sequence>
<proteinExistence type="predicted"/>
<dbReference type="EMBL" id="BLAE01000097">
    <property type="protein sequence ID" value="GES16297.1"/>
    <property type="molecule type" value="Genomic_DNA"/>
</dbReference>
<evidence type="ECO:0000313" key="1">
    <source>
        <dbReference type="EMBL" id="GES16297.1"/>
    </source>
</evidence>
<dbReference type="AlphaFoldDB" id="A0A5M3X3G7"/>